<reference evidence="2 3" key="1">
    <citation type="submission" date="2020-04" db="EMBL/GenBank/DDBJ databases">
        <authorList>
            <person name="Klaysubun C."/>
            <person name="Duangmal K."/>
            <person name="Lipun K."/>
        </authorList>
    </citation>
    <scope>NUCLEOTIDE SEQUENCE [LARGE SCALE GENOMIC DNA]</scope>
    <source>
        <strain evidence="2 3">DSM 45300</strain>
    </source>
</reference>
<dbReference type="PANTHER" id="PTHR13887">
    <property type="entry name" value="GLUTATHIONE S-TRANSFERASE KAPPA"/>
    <property type="match status" value="1"/>
</dbReference>
<dbReference type="PROSITE" id="PS51352">
    <property type="entry name" value="THIOREDOXIN_2"/>
    <property type="match status" value="1"/>
</dbReference>
<evidence type="ECO:0000259" key="1">
    <source>
        <dbReference type="PROSITE" id="PS51352"/>
    </source>
</evidence>
<evidence type="ECO:0000313" key="2">
    <source>
        <dbReference type="EMBL" id="NMH94224.1"/>
    </source>
</evidence>
<accession>A0A848DPF7</accession>
<proteinExistence type="predicted"/>
<dbReference type="SUPFAM" id="SSF52833">
    <property type="entry name" value="Thioredoxin-like"/>
    <property type="match status" value="1"/>
</dbReference>
<dbReference type="CDD" id="cd02972">
    <property type="entry name" value="DsbA_family"/>
    <property type="match status" value="1"/>
</dbReference>
<gene>
    <name evidence="2" type="ORF">HF519_22115</name>
</gene>
<protein>
    <submittedName>
        <fullName evidence="2">Thioredoxin domain-containing protein</fullName>
    </submittedName>
</protein>
<dbReference type="InterPro" id="IPR001853">
    <property type="entry name" value="DSBA-like_thioredoxin_dom"/>
</dbReference>
<organism evidence="2 3">
    <name type="scientific">Pseudonocardia bannensis</name>
    <dbReference type="NCBI Taxonomy" id="630973"/>
    <lineage>
        <taxon>Bacteria</taxon>
        <taxon>Bacillati</taxon>
        <taxon>Actinomycetota</taxon>
        <taxon>Actinomycetes</taxon>
        <taxon>Pseudonocardiales</taxon>
        <taxon>Pseudonocardiaceae</taxon>
        <taxon>Pseudonocardia</taxon>
    </lineage>
</organism>
<dbReference type="Proteomes" id="UP000586918">
    <property type="component" value="Unassembled WGS sequence"/>
</dbReference>
<sequence length="185" mass="20277">MSTASTGPAALDPPIGPYDHLQGALGSEFSLVEYGDFECPYCRAAAPVIDEVRHRLGDRLVFAFRHFPLAEVHPYALAAATASEAAGLEGQFWPMHARLFADDEPRLRQADLRRYAEEIGVDPDAVTWPETQFVEDRVEADFNSGVRSGVRGTPTLFVNGERYQGPVTVDALMDALQEVRAPAES</sequence>
<name>A0A848DPF7_9PSEU</name>
<dbReference type="Pfam" id="PF01323">
    <property type="entry name" value="DSBA"/>
    <property type="match status" value="1"/>
</dbReference>
<dbReference type="GO" id="GO:0016491">
    <property type="term" value="F:oxidoreductase activity"/>
    <property type="evidence" value="ECO:0007669"/>
    <property type="project" value="InterPro"/>
</dbReference>
<dbReference type="InterPro" id="IPR036249">
    <property type="entry name" value="Thioredoxin-like_sf"/>
</dbReference>
<dbReference type="PANTHER" id="PTHR13887:SF55">
    <property type="entry name" value="SLR0313 PROTEIN"/>
    <property type="match status" value="1"/>
</dbReference>
<feature type="domain" description="Thioredoxin" evidence="1">
    <location>
        <begin position="1"/>
        <end position="181"/>
    </location>
</feature>
<keyword evidence="3" id="KW-1185">Reference proteome</keyword>
<evidence type="ECO:0000313" key="3">
    <source>
        <dbReference type="Proteomes" id="UP000586918"/>
    </source>
</evidence>
<dbReference type="EMBL" id="JAAXKZ010000100">
    <property type="protein sequence ID" value="NMH94224.1"/>
    <property type="molecule type" value="Genomic_DNA"/>
</dbReference>
<dbReference type="InterPro" id="IPR013766">
    <property type="entry name" value="Thioredoxin_domain"/>
</dbReference>
<comment type="caution">
    <text evidence="2">The sequence shown here is derived from an EMBL/GenBank/DDBJ whole genome shotgun (WGS) entry which is preliminary data.</text>
</comment>
<dbReference type="Gene3D" id="3.40.30.10">
    <property type="entry name" value="Glutaredoxin"/>
    <property type="match status" value="1"/>
</dbReference>
<dbReference type="AlphaFoldDB" id="A0A848DPF7"/>